<accession>A0ACB1B822</accession>
<proteinExistence type="predicted"/>
<sequence>MAKPPEPPELFLSQATANTLKLKWNVPGDASLINYYYYLERENENGTYSPVYEGDLRTAKVKGLRELTMHHFRIRAALSKGTMLGTWSTRYSFQTTRQPPAPPKQAPTVYELSNDLFNFEWIAARGKDSSSADIQRLDAGGSSSANDFQNSQIIYRLQIAPKVASSAKEKSVVEIWKTVYEGANTCFTLSIPNTNQQPRQARLFIVQQFFDNNDGHLLDECVSAPSSIVVFSSQKSPNESPKKRAIHGGKNSSGPSTSGGGGRGRQQQAAVHYPNPKETKVTMYKRLKRFGSWIRKTASEKDCALIVLTLFVILAFGIAILLNNYYLN</sequence>
<gene>
    <name evidence="1" type="ORF">MENTE1834_LOCUS47600</name>
</gene>
<dbReference type="Proteomes" id="UP001497535">
    <property type="component" value="Unassembled WGS sequence"/>
</dbReference>
<evidence type="ECO:0000313" key="2">
    <source>
        <dbReference type="Proteomes" id="UP001497535"/>
    </source>
</evidence>
<dbReference type="EMBL" id="CAVMJV010000197">
    <property type="protein sequence ID" value="CAK5123986.1"/>
    <property type="molecule type" value="Genomic_DNA"/>
</dbReference>
<name>A0ACB1B822_MELEN</name>
<evidence type="ECO:0000313" key="1">
    <source>
        <dbReference type="EMBL" id="CAK5123986.1"/>
    </source>
</evidence>
<protein>
    <submittedName>
        <fullName evidence="1">Uncharacterized protein</fullName>
    </submittedName>
</protein>
<reference evidence="1" key="1">
    <citation type="submission" date="2023-11" db="EMBL/GenBank/DDBJ databases">
        <authorList>
            <person name="Poullet M."/>
        </authorList>
    </citation>
    <scope>NUCLEOTIDE SEQUENCE</scope>
    <source>
        <strain evidence="1">E1834</strain>
    </source>
</reference>
<keyword evidence="2" id="KW-1185">Reference proteome</keyword>
<comment type="caution">
    <text evidence="1">The sequence shown here is derived from an EMBL/GenBank/DDBJ whole genome shotgun (WGS) entry which is preliminary data.</text>
</comment>
<organism evidence="1 2">
    <name type="scientific">Meloidogyne enterolobii</name>
    <name type="common">Root-knot nematode worm</name>
    <name type="synonym">Meloidogyne mayaguensis</name>
    <dbReference type="NCBI Taxonomy" id="390850"/>
    <lineage>
        <taxon>Eukaryota</taxon>
        <taxon>Metazoa</taxon>
        <taxon>Ecdysozoa</taxon>
        <taxon>Nematoda</taxon>
        <taxon>Chromadorea</taxon>
        <taxon>Rhabditida</taxon>
        <taxon>Tylenchina</taxon>
        <taxon>Tylenchomorpha</taxon>
        <taxon>Tylenchoidea</taxon>
        <taxon>Meloidogynidae</taxon>
        <taxon>Meloidogyninae</taxon>
        <taxon>Meloidogyne</taxon>
    </lineage>
</organism>